<accession>A0A9P0FZG1</accession>
<feature type="region of interest" description="Disordered" evidence="1">
    <location>
        <begin position="698"/>
        <end position="848"/>
    </location>
</feature>
<dbReference type="EMBL" id="OU963871">
    <property type="protein sequence ID" value="CAH0762935.1"/>
    <property type="molecule type" value="Genomic_DNA"/>
</dbReference>
<keyword evidence="4" id="KW-1185">Reference proteome</keyword>
<sequence>MGDDLLQEILTVDPDAALRQAMAAKQNVRTVNAEVHRRPVTNQSIPQDVPRRNPPPTPRHPTAPRPKQSSSARRRSGEVQTRAPPNGVIDDNLSESNFSCRSIPLGGSHPLQAQEPTLLSGLNQVNNDDNMSESNFSCRTEISSQPESVFKVPMDAISMDFHMRMRKQVMAEAQNACREIEKHNATKAEVYYKFAIKKLASIRHFVISAHDPSMNELFMQTSMMNNTMDMSQLSNARGFMGSQASLVGGTVFNDSLRSNNTFLNSNSHLVSSTTGVLSQNAGSHNGTFLPPQGSVGKSNFTGSQASFNGGNVYNESLRPNNTVLNNNHSHLISSTTAAASENTASLNGTFLPPRAPAMRPSNPKPQPNQSSQTAAQNDFNKTSDPVANSSQVRGGSFLAPSTNSASSRPLPTAVVSLKKYSLEKRPSPLAKSSPLNESVQTSPINQNNTMNSTMNSTMNRTASQRRKFDVNPIILKNWTLALGKRVGSDDYELLVRGVIAKKCEFGNANMEHTTQAVKARLGEFCVKTKDGREYQLQGPFQNLNYSVPKIVTSLHLKRGSGIPTHWRKMVKFWGASRPRGKNAVNEDGTETSVDDPLNTTVTRMKSKEKAKISKQASPVKRLVSKPPRPSISKHPMKPTRESSAISDKIAVSKHFSSRPSVNPIGKIAQAPALISKTSKPDYHKIQRKRLEQMHAARLQDGSALDSSVNSPAEARGKKSQAAKLRDGSVLDSSVDSPVQARGKKRQAAKLQDGSALDSSVDSPVQARGKKRHRPVDLPKKSSSPTVPVQLKSKQKPSHKYWADRLSGSSRSYSPAVPRPKVKSRQRPQVVEESSINTSVDVSQVKPTKKRPIPRYLDENDISLSGAEKNKSNFTNNSNISFEIVSPGKTLHNIKKLKDSNIINSQVTPPTSYFLNVLPNSDKKSEKIERTKKTVKRLNERVLKKGRTATNIQNVAPKLTSQDPKGLKKYIHESNARLTKIQQSRSMSQDEMSDFSDVSMSGFLDD</sequence>
<feature type="compositionally biased region" description="Polar residues" evidence="1">
    <location>
        <begin position="433"/>
        <end position="446"/>
    </location>
</feature>
<name>A0A9P0FZG1_BEMTA</name>
<feature type="region of interest" description="Disordered" evidence="1">
    <location>
        <begin position="981"/>
        <end position="1005"/>
    </location>
</feature>
<feature type="compositionally biased region" description="Polar residues" evidence="1">
    <location>
        <begin position="373"/>
        <end position="409"/>
    </location>
</feature>
<feature type="region of interest" description="Disordered" evidence="1">
    <location>
        <begin position="425"/>
        <end position="451"/>
    </location>
</feature>
<dbReference type="Pfam" id="PF09133">
    <property type="entry name" value="SANTA"/>
    <property type="match status" value="1"/>
</dbReference>
<dbReference type="AlphaFoldDB" id="A0A9P0FZG1"/>
<feature type="region of interest" description="Disordered" evidence="1">
    <location>
        <begin position="28"/>
        <end position="95"/>
    </location>
</feature>
<evidence type="ECO:0000313" key="3">
    <source>
        <dbReference type="EMBL" id="CAH0762935.1"/>
    </source>
</evidence>
<evidence type="ECO:0000256" key="1">
    <source>
        <dbReference type="SAM" id="MobiDB-lite"/>
    </source>
</evidence>
<evidence type="ECO:0000259" key="2">
    <source>
        <dbReference type="Pfam" id="PF09133"/>
    </source>
</evidence>
<feature type="region of interest" description="Disordered" evidence="1">
    <location>
        <begin position="606"/>
        <end position="645"/>
    </location>
</feature>
<feature type="compositionally biased region" description="Pro residues" evidence="1">
    <location>
        <begin position="52"/>
        <end position="64"/>
    </location>
</feature>
<gene>
    <name evidence="3" type="ORF">BEMITA_LOCUS3011</name>
</gene>
<reference evidence="3" key="1">
    <citation type="submission" date="2021-12" db="EMBL/GenBank/DDBJ databases">
        <authorList>
            <person name="King R."/>
        </authorList>
    </citation>
    <scope>NUCLEOTIDE SEQUENCE</scope>
</reference>
<dbReference type="KEGG" id="btab:109037599"/>
<evidence type="ECO:0000313" key="4">
    <source>
        <dbReference type="Proteomes" id="UP001152759"/>
    </source>
</evidence>
<feature type="compositionally biased region" description="Polar residues" evidence="1">
    <location>
        <begin position="831"/>
        <end position="845"/>
    </location>
</feature>
<feature type="domain" description="SANTA" evidence="2">
    <location>
        <begin position="473"/>
        <end position="568"/>
    </location>
</feature>
<dbReference type="Proteomes" id="UP001152759">
    <property type="component" value="Chromosome 10"/>
</dbReference>
<dbReference type="InterPro" id="IPR015216">
    <property type="entry name" value="SANTA"/>
</dbReference>
<feature type="region of interest" description="Disordered" evidence="1">
    <location>
        <begin position="345"/>
        <end position="410"/>
    </location>
</feature>
<proteinExistence type="predicted"/>
<organism evidence="3 4">
    <name type="scientific">Bemisia tabaci</name>
    <name type="common">Sweetpotato whitefly</name>
    <name type="synonym">Aleurodes tabaci</name>
    <dbReference type="NCBI Taxonomy" id="7038"/>
    <lineage>
        <taxon>Eukaryota</taxon>
        <taxon>Metazoa</taxon>
        <taxon>Ecdysozoa</taxon>
        <taxon>Arthropoda</taxon>
        <taxon>Hexapoda</taxon>
        <taxon>Insecta</taxon>
        <taxon>Pterygota</taxon>
        <taxon>Neoptera</taxon>
        <taxon>Paraneoptera</taxon>
        <taxon>Hemiptera</taxon>
        <taxon>Sternorrhyncha</taxon>
        <taxon>Aleyrodoidea</taxon>
        <taxon>Aleyrodidae</taxon>
        <taxon>Aleyrodinae</taxon>
        <taxon>Bemisia</taxon>
    </lineage>
</organism>
<protein>
    <recommendedName>
        <fullName evidence="2">SANTA domain-containing protein</fullName>
    </recommendedName>
</protein>